<dbReference type="SUPFAM" id="SSF56784">
    <property type="entry name" value="HAD-like"/>
    <property type="match status" value="1"/>
</dbReference>
<dbReference type="NCBIfam" id="TIGR01509">
    <property type="entry name" value="HAD-SF-IA-v3"/>
    <property type="match status" value="1"/>
</dbReference>
<protein>
    <submittedName>
        <fullName evidence="5">HAD family hydrolase</fullName>
    </submittedName>
</protein>
<dbReference type="InterPro" id="IPR006439">
    <property type="entry name" value="HAD-SF_hydro_IA"/>
</dbReference>
<evidence type="ECO:0000256" key="3">
    <source>
        <dbReference type="ARBA" id="ARBA00022801"/>
    </source>
</evidence>
<accession>A0A2Z4MJM0</accession>
<dbReference type="PRINTS" id="PR00413">
    <property type="entry name" value="HADHALOGNASE"/>
</dbReference>
<dbReference type="EMBL" id="CP030117">
    <property type="protein sequence ID" value="AWX56736.1"/>
    <property type="molecule type" value="Genomic_DNA"/>
</dbReference>
<keyword evidence="2" id="KW-0479">Metal-binding</keyword>
<evidence type="ECO:0000256" key="1">
    <source>
        <dbReference type="ARBA" id="ARBA00001946"/>
    </source>
</evidence>
<dbReference type="Proteomes" id="UP000036061">
    <property type="component" value="Chromosome"/>
</dbReference>
<reference evidence="5 6" key="1">
    <citation type="journal article" date="2015" name="Genome Announc.">
        <title>Draft Genome Sequence of Brevibacillus brevis DZQ7, a Plant Growth-Promoting Rhizobacterium with Broad-Spectrum Antimicrobial Activity.</title>
        <authorList>
            <person name="Hou Q."/>
            <person name="Wang C."/>
            <person name="Hou X."/>
            <person name="Xia Z."/>
            <person name="Ye J."/>
            <person name="Liu K."/>
            <person name="Liu H."/>
            <person name="Wang J."/>
            <person name="Guo H."/>
            <person name="Yu X."/>
            <person name="Yang Y."/>
            <person name="Du B."/>
            <person name="Ding Y."/>
        </authorList>
    </citation>
    <scope>NUCLEOTIDE SEQUENCE [LARGE SCALE GENOMIC DNA]</scope>
    <source>
        <strain evidence="5 6">DZQ7</strain>
    </source>
</reference>
<dbReference type="AlphaFoldDB" id="A0A2Z4MJM0"/>
<evidence type="ECO:0000313" key="6">
    <source>
        <dbReference type="Proteomes" id="UP000036061"/>
    </source>
</evidence>
<sequence>MVTACLFDLDGTLLDRERSLDTFLARQYERTRPLQKKMSLEAFTSRFHELDQRGYVWKDVVYQTILEESKIEEVTSLFLLEEYVHLFWQDCLSFRGVVETLQILHQLGMKLGIITNGRSEFQMKNLNAIGIEPFFHAILISEREGVSKPESIIFERALDRLGVKASEAVYVGDHPVNDVQGARAAGMKAVWKRDMFWGDNVEADAIIDEIPELITILGEWREK</sequence>
<evidence type="ECO:0000313" key="5">
    <source>
        <dbReference type="EMBL" id="AWX56736.1"/>
    </source>
</evidence>
<gene>
    <name evidence="5" type="ORF">AB432_017565</name>
</gene>
<dbReference type="GO" id="GO:0046872">
    <property type="term" value="F:metal ion binding"/>
    <property type="evidence" value="ECO:0007669"/>
    <property type="project" value="UniProtKB-KW"/>
</dbReference>
<keyword evidence="4" id="KW-0460">Magnesium</keyword>
<evidence type="ECO:0000256" key="2">
    <source>
        <dbReference type="ARBA" id="ARBA00022723"/>
    </source>
</evidence>
<dbReference type="Gene3D" id="3.40.50.1000">
    <property type="entry name" value="HAD superfamily/HAD-like"/>
    <property type="match status" value="1"/>
</dbReference>
<dbReference type="InterPro" id="IPR041492">
    <property type="entry name" value="HAD_2"/>
</dbReference>
<dbReference type="Gene3D" id="1.10.150.520">
    <property type="match status" value="1"/>
</dbReference>
<name>A0A2Z4MJM0_BREBE</name>
<dbReference type="SFLD" id="SFLDG01129">
    <property type="entry name" value="C1.5:_HAD__Beta-PGM__Phosphata"/>
    <property type="match status" value="1"/>
</dbReference>
<dbReference type="InterPro" id="IPR023214">
    <property type="entry name" value="HAD_sf"/>
</dbReference>
<dbReference type="PANTHER" id="PTHR46470">
    <property type="entry name" value="N-ACYLNEURAMINATE-9-PHOSPHATASE"/>
    <property type="match status" value="1"/>
</dbReference>
<evidence type="ECO:0000256" key="4">
    <source>
        <dbReference type="ARBA" id="ARBA00022842"/>
    </source>
</evidence>
<dbReference type="InterPro" id="IPR036412">
    <property type="entry name" value="HAD-like_sf"/>
</dbReference>
<keyword evidence="3 5" id="KW-0378">Hydrolase</keyword>
<organism evidence="5 6">
    <name type="scientific">Brevibacillus brevis</name>
    <name type="common">Bacillus brevis</name>
    <dbReference type="NCBI Taxonomy" id="1393"/>
    <lineage>
        <taxon>Bacteria</taxon>
        <taxon>Bacillati</taxon>
        <taxon>Bacillota</taxon>
        <taxon>Bacilli</taxon>
        <taxon>Bacillales</taxon>
        <taxon>Paenibacillaceae</taxon>
        <taxon>Brevibacillus</taxon>
    </lineage>
</organism>
<dbReference type="Pfam" id="PF13419">
    <property type="entry name" value="HAD_2"/>
    <property type="match status" value="1"/>
</dbReference>
<dbReference type="NCBIfam" id="TIGR01549">
    <property type="entry name" value="HAD-SF-IA-v1"/>
    <property type="match status" value="1"/>
</dbReference>
<dbReference type="GO" id="GO:0016791">
    <property type="term" value="F:phosphatase activity"/>
    <property type="evidence" value="ECO:0007669"/>
    <property type="project" value="TreeGrafter"/>
</dbReference>
<dbReference type="InterPro" id="IPR051400">
    <property type="entry name" value="HAD-like_hydrolase"/>
</dbReference>
<comment type="cofactor">
    <cofactor evidence="1">
        <name>Mg(2+)</name>
        <dbReference type="ChEBI" id="CHEBI:18420"/>
    </cofactor>
</comment>
<proteinExistence type="predicted"/>
<dbReference type="PANTHER" id="PTHR46470:SF2">
    <property type="entry name" value="GLYCERALDEHYDE 3-PHOSPHATE PHOSPHATASE"/>
    <property type="match status" value="1"/>
</dbReference>
<dbReference type="GO" id="GO:0044281">
    <property type="term" value="P:small molecule metabolic process"/>
    <property type="evidence" value="ECO:0007669"/>
    <property type="project" value="UniProtKB-ARBA"/>
</dbReference>
<dbReference type="RefSeq" id="WP_048033379.1">
    <property type="nucleotide sequence ID" value="NZ_CP030117.1"/>
</dbReference>
<dbReference type="SFLD" id="SFLDS00003">
    <property type="entry name" value="Haloacid_Dehalogenase"/>
    <property type="match status" value="1"/>
</dbReference>